<proteinExistence type="predicted"/>
<dbReference type="AlphaFoldDB" id="A0A1M7EZH7"/>
<evidence type="ECO:0000313" key="2">
    <source>
        <dbReference type="EMBL" id="SHL97131.1"/>
    </source>
</evidence>
<dbReference type="STRING" id="337701.SAMN05444398_10817"/>
<name>A0A1M7EZH7_9RHOB</name>
<feature type="region of interest" description="Disordered" evidence="1">
    <location>
        <begin position="1"/>
        <end position="47"/>
    </location>
</feature>
<reference evidence="2 3" key="1">
    <citation type="submission" date="2016-11" db="EMBL/GenBank/DDBJ databases">
        <authorList>
            <person name="Jaros S."/>
            <person name="Januszkiewicz K."/>
            <person name="Wedrychowicz H."/>
        </authorList>
    </citation>
    <scope>NUCLEOTIDE SEQUENCE [LARGE SCALE GENOMIC DNA]</scope>
    <source>
        <strain evidence="2 3">DSM 29589</strain>
    </source>
</reference>
<sequence length="68" mass="8089">MTYKSPPAPHPTGMRREDFEELREQQGMTPAGFREDSSDPLRGDKEAMERELLMWADDHLTRRTRRDR</sequence>
<protein>
    <submittedName>
        <fullName evidence="2">Uncharacterized protein</fullName>
    </submittedName>
</protein>
<dbReference type="Proteomes" id="UP000183974">
    <property type="component" value="Unassembled WGS sequence"/>
</dbReference>
<evidence type="ECO:0000256" key="1">
    <source>
        <dbReference type="SAM" id="MobiDB-lite"/>
    </source>
</evidence>
<dbReference type="EMBL" id="FRBR01000008">
    <property type="protein sequence ID" value="SHL97131.1"/>
    <property type="molecule type" value="Genomic_DNA"/>
</dbReference>
<gene>
    <name evidence="2" type="ORF">SAMN05444398_10817</name>
</gene>
<feature type="compositionally biased region" description="Basic and acidic residues" evidence="1">
    <location>
        <begin position="14"/>
        <end position="24"/>
    </location>
</feature>
<dbReference type="OrthoDB" id="7746076at2"/>
<evidence type="ECO:0000313" key="3">
    <source>
        <dbReference type="Proteomes" id="UP000183974"/>
    </source>
</evidence>
<organism evidence="2 3">
    <name type="scientific">Roseovarius pacificus</name>
    <dbReference type="NCBI Taxonomy" id="337701"/>
    <lineage>
        <taxon>Bacteria</taxon>
        <taxon>Pseudomonadati</taxon>
        <taxon>Pseudomonadota</taxon>
        <taxon>Alphaproteobacteria</taxon>
        <taxon>Rhodobacterales</taxon>
        <taxon>Roseobacteraceae</taxon>
        <taxon>Roseovarius</taxon>
    </lineage>
</organism>
<keyword evidence="3" id="KW-1185">Reference proteome</keyword>
<feature type="compositionally biased region" description="Basic and acidic residues" evidence="1">
    <location>
        <begin position="33"/>
        <end position="47"/>
    </location>
</feature>
<accession>A0A1M7EZH7</accession>
<dbReference type="RefSeq" id="WP_143163229.1">
    <property type="nucleotide sequence ID" value="NZ_BMLR01000009.1"/>
</dbReference>
<feature type="compositionally biased region" description="Pro residues" evidence="1">
    <location>
        <begin position="1"/>
        <end position="10"/>
    </location>
</feature>